<dbReference type="GO" id="GO:0005789">
    <property type="term" value="C:endoplasmic reticulum membrane"/>
    <property type="evidence" value="ECO:0007669"/>
    <property type="project" value="TreeGrafter"/>
</dbReference>
<proteinExistence type="predicted"/>
<dbReference type="InterPro" id="IPR052643">
    <property type="entry name" value="ERP44"/>
</dbReference>
<dbReference type="PANTHER" id="PTHR46295:SF1">
    <property type="entry name" value="ENDOPLASMIC RETICULUM RESIDENT PROTEIN 44"/>
    <property type="match status" value="1"/>
</dbReference>
<evidence type="ECO:0000313" key="1">
    <source>
        <dbReference type="EMBL" id="CAB4045523.1"/>
    </source>
</evidence>
<dbReference type="Proteomes" id="UP001152795">
    <property type="component" value="Unassembled WGS sequence"/>
</dbReference>
<feature type="non-terminal residue" evidence="1">
    <location>
        <position position="1"/>
    </location>
</feature>
<reference evidence="1" key="1">
    <citation type="submission" date="2020-04" db="EMBL/GenBank/DDBJ databases">
        <authorList>
            <person name="Alioto T."/>
            <person name="Alioto T."/>
            <person name="Gomez Garrido J."/>
        </authorList>
    </citation>
    <scope>NUCLEOTIDE SEQUENCE</scope>
    <source>
        <strain evidence="1">A484AB</strain>
    </source>
</reference>
<dbReference type="OrthoDB" id="294696at2759"/>
<gene>
    <name evidence="1" type="ORF">PACLA_8A085148</name>
</gene>
<dbReference type="Pfam" id="PF13848">
    <property type="entry name" value="Thioredoxin_6"/>
    <property type="match status" value="1"/>
</dbReference>
<keyword evidence="2" id="KW-1185">Reference proteome</keyword>
<accession>A0A6S7LVG2</accession>
<comment type="caution">
    <text evidence="1">The sequence shown here is derived from an EMBL/GenBank/DDBJ whole genome shotgun (WGS) entry which is preliminary data.</text>
</comment>
<evidence type="ECO:0000313" key="2">
    <source>
        <dbReference type="Proteomes" id="UP001152795"/>
    </source>
</evidence>
<dbReference type="PANTHER" id="PTHR46295">
    <property type="entry name" value="ENDOPLASMIC RETICULUM RESIDENT PROTEIN 44"/>
    <property type="match status" value="1"/>
</dbReference>
<dbReference type="AlphaFoldDB" id="A0A6S7LVG2"/>
<protein>
    <submittedName>
        <fullName evidence="1">Uncharacterized protein</fullName>
    </submittedName>
</protein>
<dbReference type="EMBL" id="CACRXK020040024">
    <property type="protein sequence ID" value="CAB4045523.1"/>
    <property type="molecule type" value="Genomic_DNA"/>
</dbReference>
<dbReference type="Gene3D" id="3.40.30.10">
    <property type="entry name" value="Glutaredoxin"/>
    <property type="match status" value="1"/>
</dbReference>
<dbReference type="GO" id="GO:0005793">
    <property type="term" value="C:endoplasmic reticulum-Golgi intermediate compartment"/>
    <property type="evidence" value="ECO:0007669"/>
    <property type="project" value="TreeGrafter"/>
</dbReference>
<organism evidence="1 2">
    <name type="scientific">Paramuricea clavata</name>
    <name type="common">Red gorgonian</name>
    <name type="synonym">Violescent sea-whip</name>
    <dbReference type="NCBI Taxonomy" id="317549"/>
    <lineage>
        <taxon>Eukaryota</taxon>
        <taxon>Metazoa</taxon>
        <taxon>Cnidaria</taxon>
        <taxon>Anthozoa</taxon>
        <taxon>Octocorallia</taxon>
        <taxon>Malacalcyonacea</taxon>
        <taxon>Plexauridae</taxon>
        <taxon>Paramuricea</taxon>
    </lineage>
</organism>
<sequence>MEALYRNVRVQCNNAEVQYGASLNDFDSLKSWAGENCVPLVRVITFENAEELTEEGIPFLLLFHHPDDKTSAELYRNTIQNHFLSHK</sequence>
<dbReference type="GO" id="GO:0006457">
    <property type="term" value="P:protein folding"/>
    <property type="evidence" value="ECO:0007669"/>
    <property type="project" value="TreeGrafter"/>
</dbReference>
<dbReference type="GO" id="GO:0003756">
    <property type="term" value="F:protein disulfide isomerase activity"/>
    <property type="evidence" value="ECO:0007669"/>
    <property type="project" value="TreeGrafter"/>
</dbReference>
<name>A0A6S7LVG2_PARCT</name>